<dbReference type="EMBL" id="JBEYBF010000033">
    <property type="protein sequence ID" value="MEU1956136.1"/>
    <property type="molecule type" value="Genomic_DNA"/>
</dbReference>
<sequence>MTSYTAPAIGRAVQCPADARAVYHRHFPGATPATDWTPKKWATAMFRSRTAELAYRLADLAATERPGDLIDEWARTYEEVQRLAAELARATTRSE</sequence>
<dbReference type="RefSeq" id="WP_356959553.1">
    <property type="nucleotide sequence ID" value="NZ_JBEYBD010000030.1"/>
</dbReference>
<reference evidence="1 2" key="1">
    <citation type="submission" date="2024-06" db="EMBL/GenBank/DDBJ databases">
        <title>The Natural Products Discovery Center: Release of the First 8490 Sequenced Strains for Exploring Actinobacteria Biosynthetic Diversity.</title>
        <authorList>
            <person name="Kalkreuter E."/>
            <person name="Kautsar S.A."/>
            <person name="Yang D."/>
            <person name="Bader C.D."/>
            <person name="Teijaro C.N."/>
            <person name="Fluegel L."/>
            <person name="Davis C.M."/>
            <person name="Simpson J.R."/>
            <person name="Lauterbach L."/>
            <person name="Steele A.D."/>
            <person name="Gui C."/>
            <person name="Meng S."/>
            <person name="Li G."/>
            <person name="Viehrig K."/>
            <person name="Ye F."/>
            <person name="Su P."/>
            <person name="Kiefer A.F."/>
            <person name="Nichols A."/>
            <person name="Cepeda A.J."/>
            <person name="Yan W."/>
            <person name="Fan B."/>
            <person name="Jiang Y."/>
            <person name="Adhikari A."/>
            <person name="Zheng C.-J."/>
            <person name="Schuster L."/>
            <person name="Cowan T.M."/>
            <person name="Smanski M.J."/>
            <person name="Chevrette M.G."/>
            <person name="De Carvalho L.P.S."/>
            <person name="Shen B."/>
        </authorList>
    </citation>
    <scope>NUCLEOTIDE SEQUENCE [LARGE SCALE GENOMIC DNA]</scope>
    <source>
        <strain evidence="1 2">NPDC019708</strain>
    </source>
</reference>
<comment type="caution">
    <text evidence="1">The sequence shown here is derived from an EMBL/GenBank/DDBJ whole genome shotgun (WGS) entry which is preliminary data.</text>
</comment>
<accession>A0ABV2WZ16</accession>
<organism evidence="1 2">
    <name type="scientific">Nocardia rhamnosiphila</name>
    <dbReference type="NCBI Taxonomy" id="426716"/>
    <lineage>
        <taxon>Bacteria</taxon>
        <taxon>Bacillati</taxon>
        <taxon>Actinomycetota</taxon>
        <taxon>Actinomycetes</taxon>
        <taxon>Mycobacteriales</taxon>
        <taxon>Nocardiaceae</taxon>
        <taxon>Nocardia</taxon>
    </lineage>
</organism>
<proteinExistence type="predicted"/>
<name>A0ABV2WZ16_9NOCA</name>
<evidence type="ECO:0000313" key="1">
    <source>
        <dbReference type="EMBL" id="MEU1956136.1"/>
    </source>
</evidence>
<protein>
    <submittedName>
        <fullName evidence="1">Uncharacterized protein</fullName>
    </submittedName>
</protein>
<dbReference type="Proteomes" id="UP001550628">
    <property type="component" value="Unassembled WGS sequence"/>
</dbReference>
<evidence type="ECO:0000313" key="2">
    <source>
        <dbReference type="Proteomes" id="UP001550628"/>
    </source>
</evidence>
<gene>
    <name evidence="1" type="ORF">ABZ510_30355</name>
</gene>
<keyword evidence="2" id="KW-1185">Reference proteome</keyword>